<dbReference type="GO" id="GO:0000981">
    <property type="term" value="F:DNA-binding transcription factor activity, RNA polymerase II-specific"/>
    <property type="evidence" value="ECO:0007669"/>
    <property type="project" value="TreeGrafter"/>
</dbReference>
<dbReference type="GO" id="GO:0008270">
    <property type="term" value="F:zinc ion binding"/>
    <property type="evidence" value="ECO:0007669"/>
    <property type="project" value="UniProtKB-KW"/>
</dbReference>
<accession>A0AAN7NY17</accession>
<evidence type="ECO:0000256" key="5">
    <source>
        <dbReference type="ARBA" id="ARBA00022833"/>
    </source>
</evidence>
<evidence type="ECO:0000313" key="11">
    <source>
        <dbReference type="Proteomes" id="UP001353858"/>
    </source>
</evidence>
<feature type="region of interest" description="Disordered" evidence="8">
    <location>
        <begin position="177"/>
        <end position="299"/>
    </location>
</feature>
<dbReference type="Gene3D" id="3.30.160.60">
    <property type="entry name" value="Classic Zinc Finger"/>
    <property type="match status" value="3"/>
</dbReference>
<dbReference type="InterPro" id="IPR036236">
    <property type="entry name" value="Znf_C2H2_sf"/>
</dbReference>
<evidence type="ECO:0000256" key="1">
    <source>
        <dbReference type="ARBA" id="ARBA00004123"/>
    </source>
</evidence>
<keyword evidence="2" id="KW-0479">Metal-binding</keyword>
<gene>
    <name evidence="10" type="ORF">RN001_014423</name>
</gene>
<protein>
    <recommendedName>
        <fullName evidence="9">C2H2-type domain-containing protein</fullName>
    </recommendedName>
</protein>
<feature type="domain" description="C2H2-type" evidence="9">
    <location>
        <begin position="339"/>
        <end position="368"/>
    </location>
</feature>
<organism evidence="10 11">
    <name type="scientific">Aquatica leii</name>
    <dbReference type="NCBI Taxonomy" id="1421715"/>
    <lineage>
        <taxon>Eukaryota</taxon>
        <taxon>Metazoa</taxon>
        <taxon>Ecdysozoa</taxon>
        <taxon>Arthropoda</taxon>
        <taxon>Hexapoda</taxon>
        <taxon>Insecta</taxon>
        <taxon>Pterygota</taxon>
        <taxon>Neoptera</taxon>
        <taxon>Endopterygota</taxon>
        <taxon>Coleoptera</taxon>
        <taxon>Polyphaga</taxon>
        <taxon>Elateriformia</taxon>
        <taxon>Elateroidea</taxon>
        <taxon>Lampyridae</taxon>
        <taxon>Luciolinae</taxon>
        <taxon>Aquatica</taxon>
    </lineage>
</organism>
<dbReference type="EMBL" id="JARPUR010000007">
    <property type="protein sequence ID" value="KAK4872394.1"/>
    <property type="molecule type" value="Genomic_DNA"/>
</dbReference>
<dbReference type="Proteomes" id="UP001353858">
    <property type="component" value="Unassembled WGS sequence"/>
</dbReference>
<feature type="compositionally biased region" description="Polar residues" evidence="8">
    <location>
        <begin position="210"/>
        <end position="226"/>
    </location>
</feature>
<feature type="compositionally biased region" description="Low complexity" evidence="8">
    <location>
        <begin position="273"/>
        <end position="286"/>
    </location>
</feature>
<dbReference type="GO" id="GO:0005634">
    <property type="term" value="C:nucleus"/>
    <property type="evidence" value="ECO:0007669"/>
    <property type="project" value="UniProtKB-SubCell"/>
</dbReference>
<keyword evidence="5" id="KW-0862">Zinc</keyword>
<comment type="subcellular location">
    <subcellularLocation>
        <location evidence="1">Nucleus</location>
    </subcellularLocation>
</comment>
<dbReference type="FunFam" id="3.30.160.60:FF:000021">
    <property type="entry name" value="Basic krueppel-like factor 3"/>
    <property type="match status" value="1"/>
</dbReference>
<evidence type="ECO:0000259" key="9">
    <source>
        <dbReference type="PROSITE" id="PS50157"/>
    </source>
</evidence>
<dbReference type="PANTHER" id="PTHR23235">
    <property type="entry name" value="KRUEPPEL-LIKE TRANSCRIPTION FACTOR"/>
    <property type="match status" value="1"/>
</dbReference>
<feature type="compositionally biased region" description="Low complexity" evidence="8">
    <location>
        <begin position="182"/>
        <end position="192"/>
    </location>
</feature>
<dbReference type="FunFam" id="3.30.160.60:FF:000624">
    <property type="entry name" value="zinc finger protein 697"/>
    <property type="match status" value="1"/>
</dbReference>
<keyword evidence="3" id="KW-0677">Repeat</keyword>
<evidence type="ECO:0000256" key="7">
    <source>
        <dbReference type="PROSITE-ProRule" id="PRU00042"/>
    </source>
</evidence>
<dbReference type="SUPFAM" id="SSF57667">
    <property type="entry name" value="beta-beta-alpha zinc fingers"/>
    <property type="match status" value="1"/>
</dbReference>
<evidence type="ECO:0000256" key="6">
    <source>
        <dbReference type="ARBA" id="ARBA00023242"/>
    </source>
</evidence>
<dbReference type="GO" id="GO:0000978">
    <property type="term" value="F:RNA polymerase II cis-regulatory region sequence-specific DNA binding"/>
    <property type="evidence" value="ECO:0007669"/>
    <property type="project" value="TreeGrafter"/>
</dbReference>
<dbReference type="Pfam" id="PF00096">
    <property type="entry name" value="zf-C2H2"/>
    <property type="match status" value="3"/>
</dbReference>
<proteinExistence type="predicted"/>
<feature type="compositionally biased region" description="Low complexity" evidence="8">
    <location>
        <begin position="253"/>
        <end position="263"/>
    </location>
</feature>
<evidence type="ECO:0000256" key="2">
    <source>
        <dbReference type="ARBA" id="ARBA00022723"/>
    </source>
</evidence>
<keyword evidence="11" id="KW-1185">Reference proteome</keyword>
<sequence>MDSGTCCLAPSAPPRSDDQIVPAHPGECWNSSPNNYSQPFLDAWLQMQTSDLDTFLCKQEWERRLEEDWDKPRRDSTSQLDEFFEPNHNRHQPNMSYVSMRSLPGTDDDVFLRPPLWEDIASSIQNIDPENANMLVGTSHVKLEAVDDLAVNCAPTPLLSPLEIKTEKILQQPAPTLHLLGTPTSPFSQQQPTSPPQPPQHYQQPPLHHANNNTHPQQYKYNNNTPGPVPANALYPPMTRLMYTSPLTPPSSEPGSPGGTLPRRTPPPPYPNPGCQQTPNPTQNNQHRLTSSLKYNRRNNPELEKRRIHHCDFMGCTKVYTKSSHLKAHQRIHTGEKPYQCQWPECEWRFARSDELTRHYRKHTGAKPFKCAVCERSFARSDHLALHMKRHLPKTTK</sequence>
<dbReference type="AlphaFoldDB" id="A0AAN7NY17"/>
<feature type="region of interest" description="Disordered" evidence="8">
    <location>
        <begin position="1"/>
        <end position="21"/>
    </location>
</feature>
<evidence type="ECO:0000256" key="8">
    <source>
        <dbReference type="SAM" id="MobiDB-lite"/>
    </source>
</evidence>
<dbReference type="SMART" id="SM00355">
    <property type="entry name" value="ZnF_C2H2"/>
    <property type="match status" value="3"/>
</dbReference>
<dbReference type="FunFam" id="3.30.160.60:FF:000018">
    <property type="entry name" value="Krueppel-like factor 15"/>
    <property type="match status" value="1"/>
</dbReference>
<feature type="domain" description="C2H2-type" evidence="9">
    <location>
        <begin position="309"/>
        <end position="338"/>
    </location>
</feature>
<keyword evidence="6" id="KW-0539">Nucleus</keyword>
<evidence type="ECO:0000256" key="3">
    <source>
        <dbReference type="ARBA" id="ARBA00022737"/>
    </source>
</evidence>
<dbReference type="PROSITE" id="PS50157">
    <property type="entry name" value="ZINC_FINGER_C2H2_2"/>
    <property type="match status" value="3"/>
</dbReference>
<comment type="caution">
    <text evidence="10">The sequence shown here is derived from an EMBL/GenBank/DDBJ whole genome shotgun (WGS) entry which is preliminary data.</text>
</comment>
<keyword evidence="4 7" id="KW-0863">Zinc-finger</keyword>
<feature type="domain" description="C2H2-type" evidence="9">
    <location>
        <begin position="369"/>
        <end position="396"/>
    </location>
</feature>
<name>A0AAN7NY17_9COLE</name>
<dbReference type="PROSITE" id="PS00028">
    <property type="entry name" value="ZINC_FINGER_C2H2_1"/>
    <property type="match status" value="3"/>
</dbReference>
<dbReference type="PANTHER" id="PTHR23235:SF166">
    <property type="entry name" value="DENDRITIC ARBOR REDUCTION PROTEIN 1"/>
    <property type="match status" value="1"/>
</dbReference>
<dbReference type="InterPro" id="IPR013087">
    <property type="entry name" value="Znf_C2H2_type"/>
</dbReference>
<evidence type="ECO:0000313" key="10">
    <source>
        <dbReference type="EMBL" id="KAK4872394.1"/>
    </source>
</evidence>
<reference evidence="11" key="1">
    <citation type="submission" date="2023-01" db="EMBL/GenBank/DDBJ databases">
        <title>Key to firefly adult light organ development and bioluminescence: homeobox transcription factors regulate luciferase expression and transportation to peroxisome.</title>
        <authorList>
            <person name="Fu X."/>
        </authorList>
    </citation>
    <scope>NUCLEOTIDE SEQUENCE [LARGE SCALE GENOMIC DNA]</scope>
</reference>
<evidence type="ECO:0000256" key="4">
    <source>
        <dbReference type="ARBA" id="ARBA00022771"/>
    </source>
</evidence>